<sequence length="126" mass="13130">MTTFVDEDDLLAAAAAVLGGPPGVRDTGLLSSAVGRPRASMLGTEAYPGIHQKAAALLDSVVKNHAFVDGNKRVGWVAVRLFYAYNGQALRMDHADAYDLVMAIASSELNDVATIAARLAACTTPA</sequence>
<reference evidence="2 3" key="1">
    <citation type="submission" date="2020-05" db="EMBL/GenBank/DDBJ databases">
        <title>Genomic Encyclopedia of Type Strains, Phase III (KMG-III): the genomes of soil and plant-associated and newly described type strains.</title>
        <authorList>
            <person name="Whitman W."/>
        </authorList>
    </citation>
    <scope>NUCLEOTIDE SEQUENCE [LARGE SCALE GENOMIC DNA]</scope>
    <source>
        <strain evidence="2 3">KCTC 19046</strain>
    </source>
</reference>
<evidence type="ECO:0000259" key="1">
    <source>
        <dbReference type="PROSITE" id="PS51459"/>
    </source>
</evidence>
<dbReference type="Proteomes" id="UP000757540">
    <property type="component" value="Unassembled WGS sequence"/>
</dbReference>
<proteinExistence type="predicted"/>
<keyword evidence="3" id="KW-1185">Reference proteome</keyword>
<dbReference type="SUPFAM" id="SSF140931">
    <property type="entry name" value="Fic-like"/>
    <property type="match status" value="1"/>
</dbReference>
<dbReference type="EMBL" id="JABEZU010000002">
    <property type="protein sequence ID" value="NOV97594.1"/>
    <property type="molecule type" value="Genomic_DNA"/>
</dbReference>
<dbReference type="PROSITE" id="PS51459">
    <property type="entry name" value="FIDO"/>
    <property type="match status" value="1"/>
</dbReference>
<dbReference type="InterPro" id="IPR003812">
    <property type="entry name" value="Fido"/>
</dbReference>
<name>A0ABX2A497_9MICO</name>
<dbReference type="NCBIfam" id="TIGR01550">
    <property type="entry name" value="DOC_P1"/>
    <property type="match status" value="1"/>
</dbReference>
<dbReference type="Pfam" id="PF02661">
    <property type="entry name" value="Fic"/>
    <property type="match status" value="1"/>
</dbReference>
<dbReference type="InterPro" id="IPR036597">
    <property type="entry name" value="Fido-like_dom_sf"/>
</dbReference>
<evidence type="ECO:0000313" key="2">
    <source>
        <dbReference type="EMBL" id="NOV97594.1"/>
    </source>
</evidence>
<feature type="domain" description="Fido" evidence="1">
    <location>
        <begin position="5"/>
        <end position="121"/>
    </location>
</feature>
<protein>
    <submittedName>
        <fullName evidence="2">Death-on-curing protein</fullName>
    </submittedName>
</protein>
<dbReference type="InterPro" id="IPR053737">
    <property type="entry name" value="Type_II_TA_Toxin"/>
</dbReference>
<gene>
    <name evidence="2" type="ORF">HDG69_002169</name>
</gene>
<dbReference type="InterPro" id="IPR006440">
    <property type="entry name" value="Doc"/>
</dbReference>
<dbReference type="PANTHER" id="PTHR39426:SF1">
    <property type="entry name" value="HOMOLOGY TO DEATH-ON-CURING PROTEIN OF PHAGE P1"/>
    <property type="match status" value="1"/>
</dbReference>
<comment type="caution">
    <text evidence="2">The sequence shown here is derived from an EMBL/GenBank/DDBJ whole genome shotgun (WGS) entry which is preliminary data.</text>
</comment>
<dbReference type="Gene3D" id="1.20.120.1870">
    <property type="entry name" value="Fic/DOC protein, Fido domain"/>
    <property type="match status" value="1"/>
</dbReference>
<evidence type="ECO:0000313" key="3">
    <source>
        <dbReference type="Proteomes" id="UP000757540"/>
    </source>
</evidence>
<accession>A0ABX2A497</accession>
<dbReference type="RefSeq" id="WP_171783782.1">
    <property type="nucleotide sequence ID" value="NZ_BAAAML010000009.1"/>
</dbReference>
<organism evidence="2 3">
    <name type="scientific">Isoptericola halotolerans</name>
    <dbReference type="NCBI Taxonomy" id="300560"/>
    <lineage>
        <taxon>Bacteria</taxon>
        <taxon>Bacillati</taxon>
        <taxon>Actinomycetota</taxon>
        <taxon>Actinomycetes</taxon>
        <taxon>Micrococcales</taxon>
        <taxon>Promicromonosporaceae</taxon>
        <taxon>Isoptericola</taxon>
    </lineage>
</organism>
<dbReference type="PANTHER" id="PTHR39426">
    <property type="entry name" value="HOMOLOGY TO DEATH-ON-CURING PROTEIN OF PHAGE P1"/>
    <property type="match status" value="1"/>
</dbReference>